<dbReference type="EMBL" id="JMSZ01000015">
    <property type="protein sequence ID" value="KDE40900.1"/>
    <property type="molecule type" value="Genomic_DNA"/>
</dbReference>
<dbReference type="AlphaFoldDB" id="A0A063Y6Z7"/>
<protein>
    <submittedName>
        <fullName evidence="1">Uncharacterized protein</fullName>
    </submittedName>
</protein>
<dbReference type="OrthoDB" id="8481254at2"/>
<name>A0A063Y6Z7_9GAMM</name>
<sequence length="165" mass="19241">MSGLLGCTFTRNDAEKVKPNLEEAPMAEQCFTNYVKHPNEMDFYEETLAETRAELASQWQRTIPDNLMLIGGLDMFGLARFCQLSNTTPELFEGEYVDPRFWIKGTFRYQHPEGLPMPEDIFNQYYMSDYTGESLILYSRPDHRKRFHLVPVDIINFPIPGQDQD</sequence>
<keyword evidence="2" id="KW-1185">Reference proteome</keyword>
<dbReference type="RefSeq" id="WP_152547603.1">
    <property type="nucleotide sequence ID" value="NZ_JMSZ01000015.1"/>
</dbReference>
<reference evidence="1 2" key="1">
    <citation type="journal article" date="2005" name="Int. J. Syst. Evol. Microbiol.">
        <title>Nitrincola lacisaponensis gen. nov., sp. nov., a novel alkaliphilic bacterium isolated from an alkaline, saline lake.</title>
        <authorList>
            <person name="Dimitriu P.A."/>
            <person name="Shukla S.K."/>
            <person name="Conradt J."/>
            <person name="Marquez M.C."/>
            <person name="Ventosa A."/>
            <person name="Maglia A."/>
            <person name="Peyton B.M."/>
            <person name="Pinkart H.C."/>
            <person name="Mormile M.R."/>
        </authorList>
    </citation>
    <scope>NUCLEOTIDE SEQUENCE [LARGE SCALE GENOMIC DNA]</scope>
    <source>
        <strain evidence="1 2">4CA</strain>
    </source>
</reference>
<comment type="caution">
    <text evidence="1">The sequence shown here is derived from an EMBL/GenBank/DDBJ whole genome shotgun (WGS) entry which is preliminary data.</text>
</comment>
<proteinExistence type="predicted"/>
<gene>
    <name evidence="1" type="ORF">ADINL_0549</name>
</gene>
<accession>A0A063Y6Z7</accession>
<evidence type="ECO:0000313" key="2">
    <source>
        <dbReference type="Proteomes" id="UP000027318"/>
    </source>
</evidence>
<organism evidence="1 2">
    <name type="scientific">Nitrincola lacisaponensis</name>
    <dbReference type="NCBI Taxonomy" id="267850"/>
    <lineage>
        <taxon>Bacteria</taxon>
        <taxon>Pseudomonadati</taxon>
        <taxon>Pseudomonadota</taxon>
        <taxon>Gammaproteobacteria</taxon>
        <taxon>Oceanospirillales</taxon>
        <taxon>Oceanospirillaceae</taxon>
        <taxon>Nitrincola</taxon>
    </lineage>
</organism>
<dbReference type="Proteomes" id="UP000027318">
    <property type="component" value="Unassembled WGS sequence"/>
</dbReference>
<evidence type="ECO:0000313" key="1">
    <source>
        <dbReference type="EMBL" id="KDE40900.1"/>
    </source>
</evidence>
<dbReference type="STRING" id="267850.ADINL_0549"/>